<sequence length="137" mass="15842">MAIEQNYNTEQGILTFKAKGDVSVDNVEMMLLSLLESDEFSHDVNTIWDIRELSFEYIDFEFIKKMVAMKKKYDSRRGDAKIAILSNYALAAPIIKLYVILSKGLSQKTNVFKSIEEAEYWLCKDKVTTSKNIRQLN</sequence>
<dbReference type="AlphaFoldDB" id="A0A3B0XNP9"/>
<reference evidence="1" key="1">
    <citation type="submission" date="2018-06" db="EMBL/GenBank/DDBJ databases">
        <authorList>
            <person name="Zhirakovskaya E."/>
        </authorList>
    </citation>
    <scope>NUCLEOTIDE SEQUENCE</scope>
</reference>
<evidence type="ECO:0008006" key="2">
    <source>
        <dbReference type="Google" id="ProtNLM"/>
    </source>
</evidence>
<organism evidence="1">
    <name type="scientific">hydrothermal vent metagenome</name>
    <dbReference type="NCBI Taxonomy" id="652676"/>
    <lineage>
        <taxon>unclassified sequences</taxon>
        <taxon>metagenomes</taxon>
        <taxon>ecological metagenomes</taxon>
    </lineage>
</organism>
<protein>
    <recommendedName>
        <fullName evidence="2">STAS/SEC14 domain-containing protein</fullName>
    </recommendedName>
</protein>
<dbReference type="InterPro" id="IPR038396">
    <property type="entry name" value="SpoIIAA-like_sf"/>
</dbReference>
<gene>
    <name evidence="1" type="ORF">MNBD_GAMMA08-1149</name>
</gene>
<name>A0A3B0XNP9_9ZZZZ</name>
<dbReference type="Gene3D" id="3.40.50.10600">
    <property type="entry name" value="SpoIIaa-like domains"/>
    <property type="match status" value="1"/>
</dbReference>
<accession>A0A3B0XNP9</accession>
<evidence type="ECO:0000313" key="1">
    <source>
        <dbReference type="EMBL" id="VAW66360.1"/>
    </source>
</evidence>
<dbReference type="EMBL" id="UOFH01000343">
    <property type="protein sequence ID" value="VAW66360.1"/>
    <property type="molecule type" value="Genomic_DNA"/>
</dbReference>
<proteinExistence type="predicted"/>